<evidence type="ECO:0000313" key="14">
    <source>
        <dbReference type="Proteomes" id="UP000560000"/>
    </source>
</evidence>
<keyword evidence="4 11" id="KW-0812">Transmembrane</keyword>
<dbReference type="RefSeq" id="WP_052394641.1">
    <property type="nucleotide sequence ID" value="NZ_JACHET010000001.1"/>
</dbReference>
<comment type="cofactor">
    <cofactor evidence="1">
        <name>Zn(2+)</name>
        <dbReference type="ChEBI" id="CHEBI:29105"/>
    </cofactor>
</comment>
<name>A0A841KQC0_9GAMM</name>
<proteinExistence type="predicted"/>
<dbReference type="EMBL" id="JACHET010000001">
    <property type="protein sequence ID" value="MBB6184208.1"/>
    <property type="molecule type" value="Genomic_DNA"/>
</dbReference>
<evidence type="ECO:0000256" key="10">
    <source>
        <dbReference type="ARBA" id="ARBA00023136"/>
    </source>
</evidence>
<feature type="transmembrane region" description="Helical" evidence="11">
    <location>
        <begin position="16"/>
        <end position="42"/>
    </location>
</feature>
<feature type="transmembrane region" description="Helical" evidence="11">
    <location>
        <begin position="185"/>
        <end position="205"/>
    </location>
</feature>
<dbReference type="PANTHER" id="PTHR43221">
    <property type="entry name" value="PROTEASE HTPX"/>
    <property type="match status" value="1"/>
</dbReference>
<dbReference type="Pfam" id="PF01435">
    <property type="entry name" value="Peptidase_M48"/>
    <property type="match status" value="1"/>
</dbReference>
<gene>
    <name evidence="13" type="ORF">HNQ86_001553</name>
</gene>
<keyword evidence="6" id="KW-0378">Hydrolase</keyword>
<evidence type="ECO:0000256" key="4">
    <source>
        <dbReference type="ARBA" id="ARBA00022692"/>
    </source>
</evidence>
<dbReference type="CDD" id="cd07340">
    <property type="entry name" value="M48B_Htpx_like"/>
    <property type="match status" value="1"/>
</dbReference>
<evidence type="ECO:0000313" key="13">
    <source>
        <dbReference type="EMBL" id="MBB6184208.1"/>
    </source>
</evidence>
<protein>
    <submittedName>
        <fullName evidence="13">Zn-dependent protease with chaperone function</fullName>
    </submittedName>
</protein>
<keyword evidence="5" id="KW-0479">Metal-binding</keyword>
<keyword evidence="8 11" id="KW-1133">Transmembrane helix</keyword>
<evidence type="ECO:0000256" key="6">
    <source>
        <dbReference type="ARBA" id="ARBA00022801"/>
    </source>
</evidence>
<dbReference type="InterPro" id="IPR001915">
    <property type="entry name" value="Peptidase_M48"/>
</dbReference>
<dbReference type="AlphaFoldDB" id="A0A841KQC0"/>
<sequence length="664" mass="71587">MDFFAQQARVRRSSRWLVALFVLAVLAVIAAVDVVVLVLIGYGRATEDGLGIDAGSLALISFGVLALIGLASLSRTLSLRGGGAAVARSMGATAVSPDTTNPAWRKLRNVIEEIAIASSVPVPDIFVLESEPGINAFAAGYTPSDAAVCVTQGCLDRLTRDELQGVIAHEFSHVLNGDMRLNIRLMGLLFGILVIGIVGRILMYSGGRVRTRKGNTAYVALIGLALLLVGYIGFFFGRLIQAAVARSRESLADASAVQFTRQTRGIAGALKKIAAMAEGSQLQAANSQEVAHMLFGEPGRFSSLFATHPPLPERIRALGVAYDEKEIQQLARAWMQPQRARHGEDASASISGFMPTMVAGAAVEASDPAPLPRRDRPMPVQAHAVSARVGRPGMQDMHAAGQLQRQLPDALMQAAHDASGALDLVLALAVGDDPRVRDAQLLQVDSSFGSDAAEGVEALLPALSILHPMLHLPLVALAFPQLKRQPRPRLMQLQQTLDIMVRADQRISLHEYCLVKLLRLMLTDALDPSNGFVPGMRRLRQVQDDYASLCAIVAHQGHDDSDAARRAWARAMHEALPNARADFVVPDDWQAAMDRALQHLDRIHPLDKELVVRGLTMAVAEDDHISIAEAELLRVICAALHCPLPPLLQHLTTFADEDEDAHTA</sequence>
<keyword evidence="3 13" id="KW-0645">Protease</keyword>
<evidence type="ECO:0000256" key="5">
    <source>
        <dbReference type="ARBA" id="ARBA00022723"/>
    </source>
</evidence>
<dbReference type="GO" id="GO:0004222">
    <property type="term" value="F:metalloendopeptidase activity"/>
    <property type="evidence" value="ECO:0007669"/>
    <property type="project" value="InterPro"/>
</dbReference>
<keyword evidence="9" id="KW-0482">Metalloprotease</keyword>
<dbReference type="GO" id="GO:0006508">
    <property type="term" value="P:proteolysis"/>
    <property type="evidence" value="ECO:0007669"/>
    <property type="project" value="UniProtKB-KW"/>
</dbReference>
<evidence type="ECO:0000256" key="1">
    <source>
        <dbReference type="ARBA" id="ARBA00001947"/>
    </source>
</evidence>
<feature type="transmembrane region" description="Helical" evidence="11">
    <location>
        <begin position="217"/>
        <end position="240"/>
    </location>
</feature>
<dbReference type="GO" id="GO:0046872">
    <property type="term" value="F:metal ion binding"/>
    <property type="evidence" value="ECO:0007669"/>
    <property type="project" value="UniProtKB-KW"/>
</dbReference>
<evidence type="ECO:0000256" key="2">
    <source>
        <dbReference type="ARBA" id="ARBA00022475"/>
    </source>
</evidence>
<evidence type="ECO:0000256" key="7">
    <source>
        <dbReference type="ARBA" id="ARBA00022833"/>
    </source>
</evidence>
<keyword evidence="2" id="KW-1003">Cell membrane</keyword>
<comment type="caution">
    <text evidence="13">The sequence shown here is derived from an EMBL/GenBank/DDBJ whole genome shotgun (WGS) entry which is preliminary data.</text>
</comment>
<evidence type="ECO:0000256" key="9">
    <source>
        <dbReference type="ARBA" id="ARBA00023049"/>
    </source>
</evidence>
<keyword evidence="10 11" id="KW-0472">Membrane</keyword>
<evidence type="ECO:0000256" key="8">
    <source>
        <dbReference type="ARBA" id="ARBA00022989"/>
    </source>
</evidence>
<dbReference type="OrthoDB" id="15218at2"/>
<dbReference type="InterPro" id="IPR050083">
    <property type="entry name" value="HtpX_protease"/>
</dbReference>
<dbReference type="Proteomes" id="UP000560000">
    <property type="component" value="Unassembled WGS sequence"/>
</dbReference>
<evidence type="ECO:0000259" key="12">
    <source>
        <dbReference type="Pfam" id="PF01435"/>
    </source>
</evidence>
<accession>A0A841KQC0</accession>
<keyword evidence="7" id="KW-0862">Zinc</keyword>
<dbReference type="PANTHER" id="PTHR43221:SF2">
    <property type="entry name" value="PROTEASE HTPX HOMOLOG"/>
    <property type="match status" value="1"/>
</dbReference>
<feature type="domain" description="Peptidase M48" evidence="12">
    <location>
        <begin position="105"/>
        <end position="318"/>
    </location>
</feature>
<evidence type="ECO:0000256" key="3">
    <source>
        <dbReference type="ARBA" id="ARBA00022670"/>
    </source>
</evidence>
<dbReference type="Gene3D" id="3.30.2010.10">
    <property type="entry name" value="Metalloproteases ('zincins'), catalytic domain"/>
    <property type="match status" value="1"/>
</dbReference>
<reference evidence="13 14" key="1">
    <citation type="submission" date="2020-08" db="EMBL/GenBank/DDBJ databases">
        <title>Genomic Encyclopedia of Type Strains, Phase IV (KMG-IV): sequencing the most valuable type-strain genomes for metagenomic binning, comparative biology and taxonomic classification.</title>
        <authorList>
            <person name="Goeker M."/>
        </authorList>
    </citation>
    <scope>NUCLEOTIDE SEQUENCE [LARGE SCALE GENOMIC DNA]</scope>
    <source>
        <strain evidence="13 14">DSM 107085</strain>
    </source>
</reference>
<evidence type="ECO:0000256" key="11">
    <source>
        <dbReference type="SAM" id="Phobius"/>
    </source>
</evidence>
<feature type="transmembrane region" description="Helical" evidence="11">
    <location>
        <begin position="54"/>
        <end position="73"/>
    </location>
</feature>
<organism evidence="13 14">
    <name type="scientific">Oleiagrimonas soli</name>
    <dbReference type="NCBI Taxonomy" id="1543381"/>
    <lineage>
        <taxon>Bacteria</taxon>
        <taxon>Pseudomonadati</taxon>
        <taxon>Pseudomonadota</taxon>
        <taxon>Gammaproteobacteria</taxon>
        <taxon>Lysobacterales</taxon>
        <taxon>Rhodanobacteraceae</taxon>
        <taxon>Oleiagrimonas</taxon>
    </lineage>
</organism>